<keyword evidence="2" id="KW-0472">Membrane</keyword>
<dbReference type="EMBL" id="KK198756">
    <property type="protein sequence ID" value="KCW77341.1"/>
    <property type="molecule type" value="Genomic_DNA"/>
</dbReference>
<dbReference type="Gramene" id="KCW77341">
    <property type="protein sequence ID" value="KCW77341"/>
    <property type="gene ID" value="EUGRSUZ_D01703"/>
</dbReference>
<evidence type="ECO:0000256" key="1">
    <source>
        <dbReference type="SAM" id="MobiDB-lite"/>
    </source>
</evidence>
<reference evidence="3" key="1">
    <citation type="submission" date="2013-07" db="EMBL/GenBank/DDBJ databases">
        <title>The genome of Eucalyptus grandis.</title>
        <authorList>
            <person name="Schmutz J."/>
            <person name="Hayes R."/>
            <person name="Myburg A."/>
            <person name="Tuskan G."/>
            <person name="Grattapaglia D."/>
            <person name="Rokhsar D.S."/>
        </authorList>
    </citation>
    <scope>NUCLEOTIDE SEQUENCE</scope>
    <source>
        <tissue evidence="3">Leaf extractions</tissue>
    </source>
</reference>
<dbReference type="AlphaFoldDB" id="A0A059CGP2"/>
<feature type="compositionally biased region" description="Basic and acidic residues" evidence="1">
    <location>
        <begin position="10"/>
        <end position="27"/>
    </location>
</feature>
<name>A0A059CGP2_EUCGR</name>
<keyword evidence="2" id="KW-0812">Transmembrane</keyword>
<organism evidence="3">
    <name type="scientific">Eucalyptus grandis</name>
    <name type="common">Flooded gum</name>
    <dbReference type="NCBI Taxonomy" id="71139"/>
    <lineage>
        <taxon>Eukaryota</taxon>
        <taxon>Viridiplantae</taxon>
        <taxon>Streptophyta</taxon>
        <taxon>Embryophyta</taxon>
        <taxon>Tracheophyta</taxon>
        <taxon>Spermatophyta</taxon>
        <taxon>Magnoliopsida</taxon>
        <taxon>eudicotyledons</taxon>
        <taxon>Gunneridae</taxon>
        <taxon>Pentapetalae</taxon>
        <taxon>rosids</taxon>
        <taxon>malvids</taxon>
        <taxon>Myrtales</taxon>
        <taxon>Myrtaceae</taxon>
        <taxon>Myrtoideae</taxon>
        <taxon>Eucalypteae</taxon>
        <taxon>Eucalyptus</taxon>
    </lineage>
</organism>
<keyword evidence="2" id="KW-1133">Transmembrane helix</keyword>
<sequence>MLTSSLIVVGRDDHQPSPSLHKDHDHRRSSASDVELSIFILCLTCSSFFFLKSLDFILSNLSIVDVMLYQY</sequence>
<dbReference type="InParanoid" id="A0A059CGP2"/>
<gene>
    <name evidence="3" type="ORF">EUGRSUZ_D01703</name>
</gene>
<evidence type="ECO:0000313" key="3">
    <source>
        <dbReference type="EMBL" id="KCW77341.1"/>
    </source>
</evidence>
<feature type="transmembrane region" description="Helical" evidence="2">
    <location>
        <begin position="36"/>
        <end position="58"/>
    </location>
</feature>
<evidence type="ECO:0000256" key="2">
    <source>
        <dbReference type="SAM" id="Phobius"/>
    </source>
</evidence>
<protein>
    <submittedName>
        <fullName evidence="3">Uncharacterized protein</fullName>
    </submittedName>
</protein>
<feature type="region of interest" description="Disordered" evidence="1">
    <location>
        <begin position="1"/>
        <end position="27"/>
    </location>
</feature>
<accession>A0A059CGP2</accession>
<proteinExistence type="predicted"/>